<name>A0A182FWB6_ANOAL</name>
<evidence type="ECO:0000313" key="6">
    <source>
        <dbReference type="Proteomes" id="UP000069272"/>
    </source>
</evidence>
<dbReference type="PANTHER" id="PTHR10454">
    <property type="entry name" value="CASPASE"/>
    <property type="match status" value="1"/>
</dbReference>
<dbReference type="InterPro" id="IPR033139">
    <property type="entry name" value="Caspase_cys_AS"/>
</dbReference>
<dbReference type="InterPro" id="IPR029030">
    <property type="entry name" value="Caspase-like_dom_sf"/>
</dbReference>
<dbReference type="InterPro" id="IPR011600">
    <property type="entry name" value="Pept_C14_caspase"/>
</dbReference>
<reference evidence="5" key="2">
    <citation type="submission" date="2022-08" db="UniProtKB">
        <authorList>
            <consortium name="EnsemblMetazoa"/>
        </authorList>
    </citation>
    <scope>IDENTIFICATION</scope>
    <source>
        <strain evidence="5">STECLA/ALBI9_A</strain>
    </source>
</reference>
<dbReference type="GO" id="GO:0004197">
    <property type="term" value="F:cysteine-type endopeptidase activity"/>
    <property type="evidence" value="ECO:0007669"/>
    <property type="project" value="InterPro"/>
</dbReference>
<reference evidence="5 6" key="1">
    <citation type="journal article" date="2017" name="G3 (Bethesda)">
        <title>The Physical Genome Mapping of Anopheles albimanus Corrected Scaffold Misassemblies and Identified Interarm Rearrangements in Genus Anopheles.</title>
        <authorList>
            <person name="Artemov G.N."/>
            <person name="Peery A.N."/>
            <person name="Jiang X."/>
            <person name="Tu Z."/>
            <person name="Stegniy V.N."/>
            <person name="Sharakhova M.V."/>
            <person name="Sharakhov I.V."/>
        </authorList>
    </citation>
    <scope>NUCLEOTIDE SEQUENCE [LARGE SCALE GENOMIC DNA]</scope>
    <source>
        <strain evidence="5 6">ALBI9_A</strain>
    </source>
</reference>
<dbReference type="GO" id="GO:0006508">
    <property type="term" value="P:proteolysis"/>
    <property type="evidence" value="ECO:0007669"/>
    <property type="project" value="InterPro"/>
</dbReference>
<dbReference type="PROSITE" id="PS50207">
    <property type="entry name" value="CASPASE_P10"/>
    <property type="match status" value="1"/>
</dbReference>
<dbReference type="PRINTS" id="PR00376">
    <property type="entry name" value="IL1BCENZYME"/>
</dbReference>
<comment type="similarity">
    <text evidence="1 2">Belongs to the peptidase C14A family.</text>
</comment>
<dbReference type="SUPFAM" id="SSF52129">
    <property type="entry name" value="Caspase-like"/>
    <property type="match status" value="1"/>
</dbReference>
<dbReference type="Proteomes" id="UP000069272">
    <property type="component" value="Chromosome 3R"/>
</dbReference>
<dbReference type="STRING" id="7167.A0A182FWB6"/>
<dbReference type="VEuPathDB" id="VectorBase:AALB010852"/>
<dbReference type="VEuPathDB" id="VectorBase:AALB20_032636"/>
<dbReference type="Pfam" id="PF00656">
    <property type="entry name" value="Peptidase_C14"/>
    <property type="match status" value="1"/>
</dbReference>
<accession>A0A182FWB6</accession>
<dbReference type="InterPro" id="IPR001309">
    <property type="entry name" value="Pept_C14_p20"/>
</dbReference>
<dbReference type="PROSITE" id="PS50208">
    <property type="entry name" value="CASPASE_P20"/>
    <property type="match status" value="1"/>
</dbReference>
<dbReference type="EnsemblMetazoa" id="AALB010852-RA">
    <property type="protein sequence ID" value="AALB010852-PA"/>
    <property type="gene ID" value="AALB010852"/>
</dbReference>
<feature type="domain" description="Caspase family p10" evidence="3">
    <location>
        <begin position="181"/>
        <end position="224"/>
    </location>
</feature>
<evidence type="ECO:0008006" key="7">
    <source>
        <dbReference type="Google" id="ProtNLM"/>
    </source>
</evidence>
<organism evidence="5 6">
    <name type="scientific">Anopheles albimanus</name>
    <name type="common">New world malaria mosquito</name>
    <dbReference type="NCBI Taxonomy" id="7167"/>
    <lineage>
        <taxon>Eukaryota</taxon>
        <taxon>Metazoa</taxon>
        <taxon>Ecdysozoa</taxon>
        <taxon>Arthropoda</taxon>
        <taxon>Hexapoda</taxon>
        <taxon>Insecta</taxon>
        <taxon>Pterygota</taxon>
        <taxon>Neoptera</taxon>
        <taxon>Endopterygota</taxon>
        <taxon>Diptera</taxon>
        <taxon>Nematocera</taxon>
        <taxon>Culicoidea</taxon>
        <taxon>Culicidae</taxon>
        <taxon>Anophelinae</taxon>
        <taxon>Anopheles</taxon>
    </lineage>
</organism>
<sequence length="243" mass="28580">MSDNNEGREFNIHDIVEPNTDAIAFGAPSTSYVSEASPITNFSIRKYVLSKKAYMLVLHHYMFDNPAHYRPGSQQDMQRIEHFNRNYRIQYEKHENKTAARVHEIMDGIVRNDFNDYSCLITIIMSHGLQNDQILARDGRVYSFEEDIVEKCTSNPTLHSKPKVFIVQACRGRSEMERDSIRMTRSKKNDVLIFQSTYTGFFSYRDPQNGTFFIQNFLELLDQYRDEDICHLNKHLIQVFEQK</sequence>
<keyword evidence="6" id="KW-1185">Reference proteome</keyword>
<dbReference type="Gene3D" id="3.40.50.1460">
    <property type="match status" value="1"/>
</dbReference>
<evidence type="ECO:0000256" key="1">
    <source>
        <dbReference type="ARBA" id="ARBA00010134"/>
    </source>
</evidence>
<dbReference type="InterPro" id="IPR015917">
    <property type="entry name" value="Pept_C14A"/>
</dbReference>
<dbReference type="InterPro" id="IPR002398">
    <property type="entry name" value="Pept_C14"/>
</dbReference>
<protein>
    <recommendedName>
        <fullName evidence="7">Caspase family p20 domain-containing protein</fullName>
    </recommendedName>
</protein>
<dbReference type="InterPro" id="IPR002138">
    <property type="entry name" value="Pept_C14_p10"/>
</dbReference>
<dbReference type="PROSITE" id="PS01122">
    <property type="entry name" value="CASPASE_CYS"/>
    <property type="match status" value="1"/>
</dbReference>
<evidence type="ECO:0000313" key="5">
    <source>
        <dbReference type="EnsemblMetazoa" id="AALB010852-PA"/>
    </source>
</evidence>
<evidence type="ECO:0000259" key="4">
    <source>
        <dbReference type="PROSITE" id="PS50208"/>
    </source>
</evidence>
<evidence type="ECO:0000259" key="3">
    <source>
        <dbReference type="PROSITE" id="PS50207"/>
    </source>
</evidence>
<dbReference type="AlphaFoldDB" id="A0A182FWB6"/>
<evidence type="ECO:0000256" key="2">
    <source>
        <dbReference type="RuleBase" id="RU003971"/>
    </source>
</evidence>
<dbReference type="SMART" id="SM00115">
    <property type="entry name" value="CASc"/>
    <property type="match status" value="1"/>
</dbReference>
<proteinExistence type="inferred from homology"/>
<feature type="domain" description="Caspase family p20" evidence="4">
    <location>
        <begin position="51"/>
        <end position="174"/>
    </location>
</feature>